<sequence>MKSALLLSGGMDSIAIAYWKRPAIAVTLDYGQLPAQAEIDASKAVAAALGIQHEIVQVNCRALGSGDLAGTTSLSNAPTAEWWPYRNQLLLTLAAMHLSRLQVTELMIGTVATDQSSHKDGHEHFVSLMNQLVSFQEGGLQITAPAISLTTAELVRISGITRSLLCYAHSCQKSNLACGECGGCEKYRATMQELYEAEGLVY</sequence>
<evidence type="ECO:0000256" key="5">
    <source>
        <dbReference type="ARBA" id="ARBA00022785"/>
    </source>
</evidence>
<reference evidence="11 12" key="1">
    <citation type="submission" date="2017-11" db="EMBL/GenBank/DDBJ databases">
        <title>Genomic Encyclopedia of Archaeal and Bacterial Type Strains, Phase II (KMG-II): From Individual Species to Whole Genera.</title>
        <authorList>
            <person name="Goeker M."/>
        </authorList>
    </citation>
    <scope>NUCLEOTIDE SEQUENCE [LARGE SCALE GENOMIC DNA]</scope>
    <source>
        <strain evidence="11 12">DSM 11115</strain>
    </source>
</reference>
<dbReference type="EC" id="6.3.4.20" evidence="9"/>
<evidence type="ECO:0000256" key="9">
    <source>
        <dbReference type="ARBA" id="ARBA00039149"/>
    </source>
</evidence>
<evidence type="ECO:0000313" key="11">
    <source>
        <dbReference type="EMBL" id="PJJ59405.1"/>
    </source>
</evidence>
<dbReference type="InterPro" id="IPR014729">
    <property type="entry name" value="Rossmann-like_a/b/a_fold"/>
</dbReference>
<dbReference type="EMBL" id="PGFA01000001">
    <property type="protein sequence ID" value="PJJ59405.1"/>
    <property type="molecule type" value="Genomic_DNA"/>
</dbReference>
<dbReference type="InterPro" id="IPR018317">
    <property type="entry name" value="QueC"/>
</dbReference>
<dbReference type="AlphaFoldDB" id="A0A2M9BN93"/>
<dbReference type="Proteomes" id="UP000228535">
    <property type="component" value="Unassembled WGS sequence"/>
</dbReference>
<keyword evidence="4" id="KW-0547">Nucleotide-binding</keyword>
<evidence type="ECO:0000256" key="7">
    <source>
        <dbReference type="ARBA" id="ARBA00022840"/>
    </source>
</evidence>
<comment type="catalytic activity">
    <reaction evidence="10">
        <text>7-carboxy-7-carbaguanine + NH4(+) + 2 ATP = 7-cyano-7-carbaguanine + 2 AMP + 2 diphosphate + 2 H(+)</text>
        <dbReference type="Rhea" id="RHEA:27982"/>
        <dbReference type="ChEBI" id="CHEBI:15378"/>
        <dbReference type="ChEBI" id="CHEBI:28938"/>
        <dbReference type="ChEBI" id="CHEBI:30616"/>
        <dbReference type="ChEBI" id="CHEBI:33019"/>
        <dbReference type="ChEBI" id="CHEBI:45075"/>
        <dbReference type="ChEBI" id="CHEBI:61036"/>
        <dbReference type="ChEBI" id="CHEBI:456215"/>
        <dbReference type="EC" id="6.3.4.20"/>
    </reaction>
</comment>
<dbReference type="GO" id="GO:0046872">
    <property type="term" value="F:metal ion binding"/>
    <property type="evidence" value="ECO:0007669"/>
    <property type="project" value="UniProtKB-KW"/>
</dbReference>
<comment type="caution">
    <text evidence="11">The sequence shown here is derived from an EMBL/GenBank/DDBJ whole genome shotgun (WGS) entry which is preliminary data.</text>
</comment>
<dbReference type="RefSeq" id="WP_100335128.1">
    <property type="nucleotide sequence ID" value="NZ_PGFA01000001.1"/>
</dbReference>
<evidence type="ECO:0000256" key="2">
    <source>
        <dbReference type="ARBA" id="ARBA00022598"/>
    </source>
</evidence>
<dbReference type="PANTHER" id="PTHR42914:SF1">
    <property type="entry name" value="7-CYANO-7-DEAZAGUANINE SYNTHASE"/>
    <property type="match status" value="1"/>
</dbReference>
<organism evidence="11 12">
    <name type="scientific">Hymenobacter chitinivorans DSM 11115</name>
    <dbReference type="NCBI Taxonomy" id="1121954"/>
    <lineage>
        <taxon>Bacteria</taxon>
        <taxon>Pseudomonadati</taxon>
        <taxon>Bacteroidota</taxon>
        <taxon>Cytophagia</taxon>
        <taxon>Cytophagales</taxon>
        <taxon>Hymenobacteraceae</taxon>
        <taxon>Hymenobacter</taxon>
    </lineage>
</organism>
<evidence type="ECO:0000256" key="1">
    <source>
        <dbReference type="ARBA" id="ARBA00005061"/>
    </source>
</evidence>
<evidence type="ECO:0000256" key="10">
    <source>
        <dbReference type="ARBA" id="ARBA00047890"/>
    </source>
</evidence>
<name>A0A2M9BN93_9BACT</name>
<evidence type="ECO:0000256" key="8">
    <source>
        <dbReference type="ARBA" id="ARBA00037993"/>
    </source>
</evidence>
<evidence type="ECO:0000256" key="4">
    <source>
        <dbReference type="ARBA" id="ARBA00022741"/>
    </source>
</evidence>
<comment type="pathway">
    <text evidence="1">Purine metabolism; 7-cyano-7-deazaguanine biosynthesis.</text>
</comment>
<evidence type="ECO:0000313" key="12">
    <source>
        <dbReference type="Proteomes" id="UP000228535"/>
    </source>
</evidence>
<protein>
    <recommendedName>
        <fullName evidence="9">7-cyano-7-deazaguanine synthase</fullName>
        <ecNumber evidence="9">6.3.4.20</ecNumber>
    </recommendedName>
</protein>
<keyword evidence="5" id="KW-0671">Queuosine biosynthesis</keyword>
<dbReference type="GO" id="GO:0005524">
    <property type="term" value="F:ATP binding"/>
    <property type="evidence" value="ECO:0007669"/>
    <property type="project" value="UniProtKB-KW"/>
</dbReference>
<dbReference type="Gene3D" id="3.40.50.620">
    <property type="entry name" value="HUPs"/>
    <property type="match status" value="1"/>
</dbReference>
<dbReference type="PANTHER" id="PTHR42914">
    <property type="entry name" value="7-CYANO-7-DEAZAGUANINE SYNTHASE"/>
    <property type="match status" value="1"/>
</dbReference>
<dbReference type="SUPFAM" id="SSF52402">
    <property type="entry name" value="Adenine nucleotide alpha hydrolases-like"/>
    <property type="match status" value="1"/>
</dbReference>
<proteinExistence type="inferred from homology"/>
<dbReference type="Pfam" id="PF06508">
    <property type="entry name" value="QueC"/>
    <property type="match status" value="1"/>
</dbReference>
<dbReference type="GO" id="GO:0016874">
    <property type="term" value="F:ligase activity"/>
    <property type="evidence" value="ECO:0007669"/>
    <property type="project" value="UniProtKB-KW"/>
</dbReference>
<evidence type="ECO:0000256" key="6">
    <source>
        <dbReference type="ARBA" id="ARBA00022833"/>
    </source>
</evidence>
<evidence type="ECO:0000256" key="3">
    <source>
        <dbReference type="ARBA" id="ARBA00022723"/>
    </source>
</evidence>
<dbReference type="OrthoDB" id="1426978at2"/>
<keyword evidence="3" id="KW-0479">Metal-binding</keyword>
<keyword evidence="7" id="KW-0067">ATP-binding</keyword>
<comment type="similarity">
    <text evidence="8">Belongs to the QueC family.</text>
</comment>
<accession>A0A2M9BN93</accession>
<keyword evidence="12" id="KW-1185">Reference proteome</keyword>
<keyword evidence="6" id="KW-0862">Zinc</keyword>
<keyword evidence="2" id="KW-0436">Ligase</keyword>
<dbReference type="GO" id="GO:0008616">
    <property type="term" value="P:tRNA queuosine(34) biosynthetic process"/>
    <property type="evidence" value="ECO:0007669"/>
    <property type="project" value="UniProtKB-KW"/>
</dbReference>
<gene>
    <name evidence="11" type="ORF">CLV45_0822</name>
</gene>